<feature type="region of interest" description="Disordered" evidence="4">
    <location>
        <begin position="146"/>
        <end position="210"/>
    </location>
</feature>
<evidence type="ECO:0000256" key="1">
    <source>
        <dbReference type="ARBA" id="ARBA00004123"/>
    </source>
</evidence>
<feature type="compositionally biased region" description="Acidic residues" evidence="4">
    <location>
        <begin position="156"/>
        <end position="185"/>
    </location>
</feature>
<sequence length="210" mass="24135">MAGRGRGRGLTFNVEVVGIKKGDSLPPPTLQPPPLFPSLQCKALPLHSGEEAEYMLALKQELRGAMRGLPYYVKPAAPRKDIERYSDKYQVSGPADNTIEWNPDWKRLPRELKIRVRRPAKEKAPVSGWKVKPRTRVEREEIIKKLESLEKKEEEHSSEEDGEKEGEKEENEEEYNEEEFEEETDYVMSYFDNGEDFGGDSDDNADEAVY</sequence>
<dbReference type="GO" id="GO:0005666">
    <property type="term" value="C:RNA polymerase III complex"/>
    <property type="evidence" value="ECO:0007669"/>
    <property type="project" value="TreeGrafter"/>
</dbReference>
<keyword evidence="3" id="KW-0539">Nucleus</keyword>
<dbReference type="InterPro" id="IPR024661">
    <property type="entry name" value="RNA_pol_III_Rpc31"/>
</dbReference>
<evidence type="ECO:0000256" key="4">
    <source>
        <dbReference type="SAM" id="MobiDB-lite"/>
    </source>
</evidence>
<dbReference type="PANTHER" id="PTHR15367:SF4">
    <property type="entry name" value="DNA-DIRECTED RNA POLYMERASE III SUBUNIT RPC7-LIKE"/>
    <property type="match status" value="1"/>
</dbReference>
<keyword evidence="5" id="KW-0804">Transcription</keyword>
<dbReference type="EMBL" id="JW878804">
    <property type="protein sequence ID" value="AFP11321.1"/>
    <property type="molecule type" value="mRNA"/>
</dbReference>
<dbReference type="GO" id="GO:0006383">
    <property type="term" value="P:transcription by RNA polymerase III"/>
    <property type="evidence" value="ECO:0007669"/>
    <property type="project" value="InterPro"/>
</dbReference>
<comment type="subcellular location">
    <subcellularLocation>
        <location evidence="1">Nucleus</location>
    </subcellularLocation>
</comment>
<comment type="similarity">
    <text evidence="2">Belongs to the eukaryotic RPC7 RNA polymerase subunit family.</text>
</comment>
<feature type="compositionally biased region" description="Basic and acidic residues" evidence="4">
    <location>
        <begin position="146"/>
        <end position="155"/>
    </location>
</feature>
<dbReference type="AlphaFoldDB" id="V9LF09"/>
<protein>
    <submittedName>
        <fullName evidence="5">DNA-directed RNA polymerase III subunit RPC7</fullName>
    </submittedName>
</protein>
<dbReference type="PANTHER" id="PTHR15367">
    <property type="entry name" value="DNA-DIRECTED RNA POLYMERASE III"/>
    <property type="match status" value="1"/>
</dbReference>
<reference evidence="5" key="1">
    <citation type="journal article" date="2014" name="Nature">
        <title>Elephant shark genome provides unique insights into gnathostome evolution.</title>
        <authorList>
            <consortium name="International Elephant Shark Genome Sequencing Consortium"/>
            <person name="Venkatesh B."/>
            <person name="Lee A.P."/>
            <person name="Ravi V."/>
            <person name="Maurya A.K."/>
            <person name="Lian M.M."/>
            <person name="Swann J.B."/>
            <person name="Ohta Y."/>
            <person name="Flajnik M.F."/>
            <person name="Sutoh Y."/>
            <person name="Kasahara M."/>
            <person name="Hoon S."/>
            <person name="Gangu V."/>
            <person name="Roy S.W."/>
            <person name="Irimia M."/>
            <person name="Korzh V."/>
            <person name="Kondrychyn I."/>
            <person name="Lim Z.W."/>
            <person name="Tay B.H."/>
            <person name="Tohari S."/>
            <person name="Kong K.W."/>
            <person name="Ho S."/>
            <person name="Lorente-Galdos B."/>
            <person name="Quilez J."/>
            <person name="Marques-Bonet T."/>
            <person name="Raney B.J."/>
            <person name="Ingham P.W."/>
            <person name="Tay A."/>
            <person name="Hillier L.W."/>
            <person name="Minx P."/>
            <person name="Boehm T."/>
            <person name="Wilson R.K."/>
            <person name="Brenner S."/>
            <person name="Warren W.C."/>
        </authorList>
    </citation>
    <scope>NUCLEOTIDE SEQUENCE</scope>
    <source>
        <tissue evidence="5">Kidney</tissue>
    </source>
</reference>
<accession>V9LF09</accession>
<proteinExistence type="evidence at transcript level"/>
<feature type="compositionally biased region" description="Acidic residues" evidence="4">
    <location>
        <begin position="193"/>
        <end position="210"/>
    </location>
</feature>
<organism evidence="5">
    <name type="scientific">Callorhinchus milii</name>
    <name type="common">Ghost shark</name>
    <dbReference type="NCBI Taxonomy" id="7868"/>
    <lineage>
        <taxon>Eukaryota</taxon>
        <taxon>Metazoa</taxon>
        <taxon>Chordata</taxon>
        <taxon>Craniata</taxon>
        <taxon>Vertebrata</taxon>
        <taxon>Chondrichthyes</taxon>
        <taxon>Holocephali</taxon>
        <taxon>Chimaeriformes</taxon>
        <taxon>Callorhinchidae</taxon>
        <taxon>Callorhinchus</taxon>
    </lineage>
</organism>
<evidence type="ECO:0000313" key="5">
    <source>
        <dbReference type="EMBL" id="AFP11321.1"/>
    </source>
</evidence>
<name>V9LF09_CALMI</name>
<dbReference type="Pfam" id="PF11705">
    <property type="entry name" value="RNA_pol_3_Rpc31"/>
    <property type="match status" value="1"/>
</dbReference>
<evidence type="ECO:0000256" key="2">
    <source>
        <dbReference type="ARBA" id="ARBA00008352"/>
    </source>
</evidence>
<keyword evidence="5" id="KW-0240">DNA-directed RNA polymerase</keyword>
<evidence type="ECO:0000256" key="3">
    <source>
        <dbReference type="ARBA" id="ARBA00023242"/>
    </source>
</evidence>